<comment type="caution">
    <text evidence="2">The sequence shown here is derived from an EMBL/GenBank/DDBJ whole genome shotgun (WGS) entry which is preliminary data.</text>
</comment>
<evidence type="ECO:0000256" key="1">
    <source>
        <dbReference type="SAM" id="MobiDB-lite"/>
    </source>
</evidence>
<feature type="region of interest" description="Disordered" evidence="1">
    <location>
        <begin position="35"/>
        <end position="123"/>
    </location>
</feature>
<dbReference type="AlphaFoldDB" id="A0A9P0KSF7"/>
<accession>A0A9P0KSF7</accession>
<dbReference type="EMBL" id="CAKOFQ010006897">
    <property type="protein sequence ID" value="CAH1980573.1"/>
    <property type="molecule type" value="Genomic_DNA"/>
</dbReference>
<keyword evidence="3" id="KW-1185">Reference proteome</keyword>
<dbReference type="Proteomes" id="UP001152888">
    <property type="component" value="Unassembled WGS sequence"/>
</dbReference>
<evidence type="ECO:0000313" key="2">
    <source>
        <dbReference type="EMBL" id="CAH1980573.1"/>
    </source>
</evidence>
<proteinExistence type="predicted"/>
<name>A0A9P0KSF7_ACAOB</name>
<gene>
    <name evidence="2" type="ORF">ACAOBT_LOCUS14065</name>
</gene>
<feature type="compositionally biased region" description="Low complexity" evidence="1">
    <location>
        <begin position="35"/>
        <end position="76"/>
    </location>
</feature>
<evidence type="ECO:0000313" key="3">
    <source>
        <dbReference type="Proteomes" id="UP001152888"/>
    </source>
</evidence>
<protein>
    <submittedName>
        <fullName evidence="2">Uncharacterized protein</fullName>
    </submittedName>
</protein>
<organism evidence="2 3">
    <name type="scientific">Acanthoscelides obtectus</name>
    <name type="common">Bean weevil</name>
    <name type="synonym">Bruchus obtectus</name>
    <dbReference type="NCBI Taxonomy" id="200917"/>
    <lineage>
        <taxon>Eukaryota</taxon>
        <taxon>Metazoa</taxon>
        <taxon>Ecdysozoa</taxon>
        <taxon>Arthropoda</taxon>
        <taxon>Hexapoda</taxon>
        <taxon>Insecta</taxon>
        <taxon>Pterygota</taxon>
        <taxon>Neoptera</taxon>
        <taxon>Endopterygota</taxon>
        <taxon>Coleoptera</taxon>
        <taxon>Polyphaga</taxon>
        <taxon>Cucujiformia</taxon>
        <taxon>Chrysomeloidea</taxon>
        <taxon>Chrysomelidae</taxon>
        <taxon>Bruchinae</taxon>
        <taxon>Bruchini</taxon>
        <taxon>Acanthoscelides</taxon>
    </lineage>
</organism>
<reference evidence="2" key="1">
    <citation type="submission" date="2022-03" db="EMBL/GenBank/DDBJ databases">
        <authorList>
            <person name="Sayadi A."/>
        </authorList>
    </citation>
    <scope>NUCLEOTIDE SEQUENCE</scope>
</reference>
<feature type="region of interest" description="Disordered" evidence="1">
    <location>
        <begin position="1"/>
        <end position="20"/>
    </location>
</feature>
<feature type="compositionally biased region" description="Low complexity" evidence="1">
    <location>
        <begin position="83"/>
        <end position="96"/>
    </location>
</feature>
<sequence length="123" mass="13284">MLVTYDDPRPTNNDLKRTSADDAEVMVKCWTFSAASNRSSASVTSTSTRQSSDCTIRSPSRSSSPSVSSSPRDSTSGTRLIASTPRRSPRTSSTPSAGYIRRSRYPRTSRSLTPRCTCPGILG</sequence>